<keyword evidence="3" id="KW-0472">Membrane</keyword>
<dbReference type="Proteomes" id="UP000634780">
    <property type="component" value="Unassembled WGS sequence"/>
</dbReference>
<dbReference type="RefSeq" id="WP_190116433.1">
    <property type="nucleotide sequence ID" value="NZ_BMVR01000005.1"/>
</dbReference>
<feature type="region of interest" description="Disordered" evidence="2">
    <location>
        <begin position="1"/>
        <end position="37"/>
    </location>
</feature>
<evidence type="ECO:0000313" key="5">
    <source>
        <dbReference type="EMBL" id="MBJ3810881.1"/>
    </source>
</evidence>
<comment type="caution">
    <text evidence="5">The sequence shown here is derived from an EMBL/GenBank/DDBJ whole genome shotgun (WGS) entry which is preliminary data.</text>
</comment>
<dbReference type="EMBL" id="JAEKOZ010000020">
    <property type="protein sequence ID" value="MBJ3810881.1"/>
    <property type="molecule type" value="Genomic_DNA"/>
</dbReference>
<gene>
    <name evidence="5" type="ORF">JGB26_27930</name>
</gene>
<dbReference type="PANTHER" id="PTHR33392:SF6">
    <property type="entry name" value="POLYISOPRENYL-TEICHOIC ACID--PEPTIDOGLYCAN TEICHOIC ACID TRANSFERASE TAGU"/>
    <property type="match status" value="1"/>
</dbReference>
<keyword evidence="6" id="KW-1185">Reference proteome</keyword>
<evidence type="ECO:0000256" key="2">
    <source>
        <dbReference type="SAM" id="MobiDB-lite"/>
    </source>
</evidence>
<evidence type="ECO:0000256" key="1">
    <source>
        <dbReference type="ARBA" id="ARBA00006068"/>
    </source>
</evidence>
<dbReference type="Pfam" id="PF03816">
    <property type="entry name" value="LytR_cpsA_psr"/>
    <property type="match status" value="1"/>
</dbReference>
<organism evidence="5 6">
    <name type="scientific">Streptomyces flavofungini</name>
    <dbReference type="NCBI Taxonomy" id="68200"/>
    <lineage>
        <taxon>Bacteria</taxon>
        <taxon>Bacillati</taxon>
        <taxon>Actinomycetota</taxon>
        <taxon>Actinomycetes</taxon>
        <taxon>Kitasatosporales</taxon>
        <taxon>Streptomycetaceae</taxon>
        <taxon>Streptomyces</taxon>
    </lineage>
</organism>
<accession>A0ABS0XCD7</accession>
<evidence type="ECO:0000313" key="6">
    <source>
        <dbReference type="Proteomes" id="UP000634780"/>
    </source>
</evidence>
<feature type="compositionally biased region" description="Polar residues" evidence="2">
    <location>
        <begin position="444"/>
        <end position="454"/>
    </location>
</feature>
<feature type="transmembrane region" description="Helical" evidence="3">
    <location>
        <begin position="50"/>
        <end position="70"/>
    </location>
</feature>
<dbReference type="PANTHER" id="PTHR33392">
    <property type="entry name" value="POLYISOPRENYL-TEICHOIC ACID--PEPTIDOGLYCAN TEICHOIC ACID TRANSFERASE TAGU"/>
    <property type="match status" value="1"/>
</dbReference>
<sequence length="454" mass="49616">MTDTARTPSEPGEEAAGAASTSREATYAPGAGASPAGFAPRRRRLRWLRWAALATAVLVLAAGGVGWAAYNKLNGNITKDTGAAAELARYEAERPTPLVHDAQNILLIGSDSRSGRDNRKYGRDLGTQRSDTTILLHLAADRQSATAVSLPRDLMVDIPSCRRPDGSRTRAQFAQFNWAFEFGGTACTIRTVEKLTDIRIDHHMVVDFAGFKGMVDAVDGVRVCLKEPVDDRAAKVRLPAGPQTLDGEQALGYVRARKSLGNGSDTDRMDRQQEFLAALVNKVRSNDVLLNPVKLYPVLDAATSSLTTDPGLASLRGLYELVRGMRNIPTERVQFLTVPRRSYTYDVNRDELVEPAAAELFTRLREDEPLRVTRDAAAAAYERRASKAYEDDSEDTYDEGESAYEDGESDDYSEDGADSESYDSESDEKPDDPSHTPSPAPTFRGNTADRTACE</sequence>
<evidence type="ECO:0000256" key="3">
    <source>
        <dbReference type="SAM" id="Phobius"/>
    </source>
</evidence>
<feature type="domain" description="Cell envelope-related transcriptional attenuator" evidence="4">
    <location>
        <begin position="129"/>
        <end position="284"/>
    </location>
</feature>
<dbReference type="NCBIfam" id="TIGR00350">
    <property type="entry name" value="lytR_cpsA_psr"/>
    <property type="match status" value="1"/>
</dbReference>
<name>A0ABS0XCD7_9ACTN</name>
<keyword evidence="3" id="KW-0812">Transmembrane</keyword>
<comment type="similarity">
    <text evidence="1">Belongs to the LytR/CpsA/Psr (LCP) family.</text>
</comment>
<reference evidence="5 6" key="1">
    <citation type="submission" date="2020-12" db="EMBL/GenBank/DDBJ databases">
        <title>Streptomyces typhae sp. nov., a novel endophytic actinomycete isolated from the root of cattail pollen (Typha angustifolia L.).</title>
        <authorList>
            <person name="Peng C."/>
            <person name="Liu C."/>
        </authorList>
    </citation>
    <scope>NUCLEOTIDE SEQUENCE [LARGE SCALE GENOMIC DNA]</scope>
    <source>
        <strain evidence="5 6">JCM 4753</strain>
    </source>
</reference>
<feature type="region of interest" description="Disordered" evidence="2">
    <location>
        <begin position="382"/>
        <end position="454"/>
    </location>
</feature>
<feature type="compositionally biased region" description="Low complexity" evidence="2">
    <location>
        <begin position="7"/>
        <end position="37"/>
    </location>
</feature>
<feature type="compositionally biased region" description="Acidic residues" evidence="2">
    <location>
        <begin position="391"/>
        <end position="430"/>
    </location>
</feature>
<keyword evidence="3" id="KW-1133">Transmembrane helix</keyword>
<dbReference type="Gene3D" id="3.40.630.190">
    <property type="entry name" value="LCP protein"/>
    <property type="match status" value="1"/>
</dbReference>
<dbReference type="InterPro" id="IPR004474">
    <property type="entry name" value="LytR_CpsA_psr"/>
</dbReference>
<dbReference type="InterPro" id="IPR050922">
    <property type="entry name" value="LytR/CpsA/Psr_CW_biosynth"/>
</dbReference>
<proteinExistence type="inferred from homology"/>
<protein>
    <submittedName>
        <fullName evidence="5">LCP family protein</fullName>
    </submittedName>
</protein>
<evidence type="ECO:0000259" key="4">
    <source>
        <dbReference type="Pfam" id="PF03816"/>
    </source>
</evidence>